<dbReference type="PANTHER" id="PTHR41523:SF7">
    <property type="entry name" value="HISTIDINE KINASE"/>
    <property type="match status" value="1"/>
</dbReference>
<dbReference type="GO" id="GO:0006355">
    <property type="term" value="P:regulation of DNA-templated transcription"/>
    <property type="evidence" value="ECO:0007669"/>
    <property type="project" value="InterPro"/>
</dbReference>
<evidence type="ECO:0000256" key="9">
    <source>
        <dbReference type="ARBA" id="ARBA00022840"/>
    </source>
</evidence>
<name>A0AAF1KSD6_9HYPH</name>
<evidence type="ECO:0000259" key="14">
    <source>
        <dbReference type="PROSITE" id="PS50110"/>
    </source>
</evidence>
<dbReference type="SMART" id="SM00448">
    <property type="entry name" value="REC"/>
    <property type="match status" value="1"/>
</dbReference>
<evidence type="ECO:0000259" key="13">
    <source>
        <dbReference type="PROSITE" id="PS50046"/>
    </source>
</evidence>
<dbReference type="InterPro" id="IPR001789">
    <property type="entry name" value="Sig_transdc_resp-reg_receiver"/>
</dbReference>
<dbReference type="InterPro" id="IPR011006">
    <property type="entry name" value="CheY-like_superfamily"/>
</dbReference>
<evidence type="ECO:0000256" key="8">
    <source>
        <dbReference type="ARBA" id="ARBA00022777"/>
    </source>
</evidence>
<evidence type="ECO:0000313" key="15">
    <source>
        <dbReference type="EMBL" id="WFR97388.1"/>
    </source>
</evidence>
<comment type="catalytic activity">
    <reaction evidence="1">
        <text>ATP + protein L-histidine = ADP + protein N-phospho-L-histidine.</text>
        <dbReference type="EC" id="2.7.13.3"/>
    </reaction>
</comment>
<dbReference type="EMBL" id="CP117255">
    <property type="protein sequence ID" value="WFR97388.1"/>
    <property type="molecule type" value="Genomic_DNA"/>
</dbReference>
<dbReference type="Pfam" id="PF01590">
    <property type="entry name" value="GAF"/>
    <property type="match status" value="1"/>
</dbReference>
<keyword evidence="9" id="KW-0067">ATP-binding</keyword>
<dbReference type="PRINTS" id="PR01033">
    <property type="entry name" value="PHYTOCHROME"/>
</dbReference>
<dbReference type="KEGG" id="rtu:PR017_02680"/>
<dbReference type="PANTHER" id="PTHR41523">
    <property type="entry name" value="TWO-COMPONENT SYSTEM SENSOR PROTEIN"/>
    <property type="match status" value="1"/>
</dbReference>
<dbReference type="GO" id="GO:0000160">
    <property type="term" value="P:phosphorelay signal transduction system"/>
    <property type="evidence" value="ECO:0007669"/>
    <property type="project" value="InterPro"/>
</dbReference>
<evidence type="ECO:0000256" key="11">
    <source>
        <dbReference type="ARBA" id="ARBA00023170"/>
    </source>
</evidence>
<dbReference type="EC" id="2.7.13.3" evidence="2"/>
<dbReference type="SUPFAM" id="SSF55781">
    <property type="entry name" value="GAF domain-like"/>
    <property type="match status" value="2"/>
</dbReference>
<dbReference type="PROSITE" id="PS50046">
    <property type="entry name" value="PHYTOCHROME_2"/>
    <property type="match status" value="1"/>
</dbReference>
<keyword evidence="3" id="KW-0600">Photoreceptor protein</keyword>
<accession>A0AAF1KSD6</accession>
<dbReference type="InterPro" id="IPR011102">
    <property type="entry name" value="Sig_transdc_His_kinase_HWE"/>
</dbReference>
<evidence type="ECO:0000256" key="2">
    <source>
        <dbReference type="ARBA" id="ARBA00012438"/>
    </source>
</evidence>
<dbReference type="InterPro" id="IPR029016">
    <property type="entry name" value="GAF-like_dom_sf"/>
</dbReference>
<dbReference type="Pfam" id="PF08446">
    <property type="entry name" value="PAS_2"/>
    <property type="match status" value="1"/>
</dbReference>
<dbReference type="Gene3D" id="3.40.50.2300">
    <property type="match status" value="1"/>
</dbReference>
<dbReference type="GO" id="GO:0009584">
    <property type="term" value="P:detection of visible light"/>
    <property type="evidence" value="ECO:0007669"/>
    <property type="project" value="InterPro"/>
</dbReference>
<keyword evidence="8" id="KW-0418">Kinase</keyword>
<dbReference type="PROSITE" id="PS50110">
    <property type="entry name" value="RESPONSE_REGULATORY"/>
    <property type="match status" value="1"/>
</dbReference>
<dbReference type="SUPFAM" id="SSF55785">
    <property type="entry name" value="PYP-like sensor domain (PAS domain)"/>
    <property type="match status" value="1"/>
</dbReference>
<dbReference type="Gene3D" id="3.30.565.10">
    <property type="entry name" value="Histidine kinase-like ATPase, C-terminal domain"/>
    <property type="match status" value="1"/>
</dbReference>
<dbReference type="InterPro" id="IPR013515">
    <property type="entry name" value="Phytochrome_cen-reg"/>
</dbReference>
<proteinExistence type="predicted"/>
<evidence type="ECO:0000256" key="7">
    <source>
        <dbReference type="ARBA" id="ARBA00022741"/>
    </source>
</evidence>
<dbReference type="GO" id="GO:0004673">
    <property type="term" value="F:protein histidine kinase activity"/>
    <property type="evidence" value="ECO:0007669"/>
    <property type="project" value="UniProtKB-EC"/>
</dbReference>
<keyword evidence="16" id="KW-1185">Reference proteome</keyword>
<keyword evidence="6" id="KW-0808">Transferase</keyword>
<dbReference type="Gene3D" id="3.30.450.20">
    <property type="entry name" value="PAS domain"/>
    <property type="match status" value="1"/>
</dbReference>
<dbReference type="Proteomes" id="UP000249499">
    <property type="component" value="Chromosome"/>
</dbReference>
<dbReference type="SUPFAM" id="SSF52172">
    <property type="entry name" value="CheY-like"/>
    <property type="match status" value="1"/>
</dbReference>
<reference evidence="15 16" key="1">
    <citation type="journal article" date="2018" name="Sci. Rep.">
        <title>Rhizobium tumorigenes sp. nov., a novel plant tumorigenic bacterium isolated from cane gall tumors on thornless blackberry.</title>
        <authorList>
            <person name="Kuzmanovi N."/>
            <person name="Smalla K."/>
            <person name="Gronow S."/>
            <person name="PuBawska J."/>
        </authorList>
    </citation>
    <scope>NUCLEOTIDE SEQUENCE [LARGE SCALE GENOMIC DNA]</scope>
    <source>
        <strain evidence="15 16">1078</strain>
    </source>
</reference>
<gene>
    <name evidence="15" type="ORF">PR017_02680</name>
</gene>
<evidence type="ECO:0000256" key="3">
    <source>
        <dbReference type="ARBA" id="ARBA00022543"/>
    </source>
</evidence>
<keyword evidence="4 12" id="KW-0597">Phosphoprotein</keyword>
<dbReference type="Pfam" id="PF00360">
    <property type="entry name" value="PHY"/>
    <property type="match status" value="1"/>
</dbReference>
<dbReference type="GO" id="GO:0005524">
    <property type="term" value="F:ATP binding"/>
    <property type="evidence" value="ECO:0007669"/>
    <property type="project" value="UniProtKB-KW"/>
</dbReference>
<keyword evidence="10" id="KW-0157">Chromophore</keyword>
<protein>
    <recommendedName>
        <fullName evidence="2">histidine kinase</fullName>
        <ecNumber evidence="2">2.7.13.3</ecNumber>
    </recommendedName>
</protein>
<dbReference type="InterPro" id="IPR001294">
    <property type="entry name" value="Phytochrome"/>
</dbReference>
<dbReference type="Gene3D" id="3.30.450.270">
    <property type="match status" value="1"/>
</dbReference>
<dbReference type="AlphaFoldDB" id="A0AAF1KSD6"/>
<dbReference type="InterPro" id="IPR003018">
    <property type="entry name" value="GAF"/>
</dbReference>
<feature type="domain" description="Phytochrome chromophore attachment site" evidence="13">
    <location>
        <begin position="115"/>
        <end position="272"/>
    </location>
</feature>
<evidence type="ECO:0000256" key="10">
    <source>
        <dbReference type="ARBA" id="ARBA00022991"/>
    </source>
</evidence>
<evidence type="ECO:0000256" key="6">
    <source>
        <dbReference type="ARBA" id="ARBA00022679"/>
    </source>
</evidence>
<sequence>MLVVEAATGVVQFASVNIAEYLDTKIELVIGQTLNAVVGSDVAHQIGNAAAKAGYGHVAGVVLSVPLGGRLADITIHKHQNRIFVEFEAAASIGDTEIALSMTQALVRRIDNDNEVNDLVKSVAKLVRALLGYDRVMVYQFLHNGAGRVVAEAKAPEQQSFLGQHFPYADIPAQARKLYRKNWTRLIADVSFEPVPLSPLLTDGQSPIDMSYAHLRSVSPIHCQYLQNMGVSASMSISVVIGDELWGLIACHHDSPKKLSIPLRVATELFAQYFSLQIAAAESRQFQRATAYANRRLDAIVTTIDPGRSIEETLHERLKELSTLIACDGAAIWSHGEWTALGTVPSQEEVEPIMDVLRIEARNHIWETQELSARFPQSALGGRVAGLLAIPVSATRDTYLLLFRSEEAHEIEWAGEPGKQTISSPFGDRLTPRASFETWREDVRGRSLPWTIDNKVVAESVRSYLRDIVTGQLEAAEAKRSRSDGQRELLNAELNHRNKNVLALVKSIAKQTGIHTSSYDEFATSFAGRLDALSYAHDMSFAGHDGGELRALIDAEASMHRFQQLPHRFYIRGPSIALSAHAFSVFALLLHEMMTNAAKFGSLSAATGVLEISWQLETNGDCVLTWRETGGPTVTPPTRKGFGSTLIDKTIVTDLGGTADLHYDPIGLRASFRVPAIHLHLVAPRALQRTVADANVKPLLGLSILLVEDQALIAMDMEEMLLEIGASEVITSHRLDDALEVLRASRPDAAVLDFNLGKETSEAIAVELRARNIPFIFSTGYREGTGIPIDFASAPVVRKPASVKALSAALQAAFPATVL</sequence>
<feature type="modified residue" description="4-aspartylphosphate" evidence="12">
    <location>
        <position position="753"/>
    </location>
</feature>
<organism evidence="15 16">
    <name type="scientific">Rhizobium tumorigenes</name>
    <dbReference type="NCBI Taxonomy" id="2041385"/>
    <lineage>
        <taxon>Bacteria</taxon>
        <taxon>Pseudomonadati</taxon>
        <taxon>Pseudomonadota</taxon>
        <taxon>Alphaproteobacteria</taxon>
        <taxon>Hyphomicrobiales</taxon>
        <taxon>Rhizobiaceae</taxon>
        <taxon>Rhizobium/Agrobacterium group</taxon>
        <taxon>Rhizobium</taxon>
    </lineage>
</organism>
<dbReference type="Pfam" id="PF07536">
    <property type="entry name" value="HWE_HK"/>
    <property type="match status" value="1"/>
</dbReference>
<reference evidence="16" key="2">
    <citation type="journal article" date="2023" name="MicrobiologyOpen">
        <title>Genomics of the tumorigenes clade of the family Rhizobiaceae and description of Rhizobium rhododendri sp. nov.</title>
        <authorList>
            <person name="Kuzmanovic N."/>
            <person name="diCenzo G.C."/>
            <person name="Bunk B."/>
            <person name="Sproeer C."/>
            <person name="Fruehling A."/>
            <person name="Neumann-Schaal M."/>
            <person name="Overmann J."/>
            <person name="Smalla K."/>
        </authorList>
    </citation>
    <scope>NUCLEOTIDE SEQUENCE [LARGE SCALE GENOMIC DNA]</scope>
    <source>
        <strain evidence="16">1078</strain>
    </source>
</reference>
<dbReference type="GO" id="GO:0009881">
    <property type="term" value="F:photoreceptor activity"/>
    <property type="evidence" value="ECO:0007669"/>
    <property type="project" value="UniProtKB-KW"/>
</dbReference>
<dbReference type="Gene3D" id="3.30.450.40">
    <property type="match status" value="1"/>
</dbReference>
<dbReference type="InterPro" id="IPR016132">
    <property type="entry name" value="Phyto_chromo_attachment"/>
</dbReference>
<keyword evidence="5" id="KW-0716">Sensory transduction</keyword>
<keyword evidence="11" id="KW-0675">Receptor</keyword>
<dbReference type="InterPro" id="IPR035965">
    <property type="entry name" value="PAS-like_dom_sf"/>
</dbReference>
<dbReference type="InterPro" id="IPR036890">
    <property type="entry name" value="HATPase_C_sf"/>
</dbReference>
<evidence type="ECO:0000313" key="16">
    <source>
        <dbReference type="Proteomes" id="UP000249499"/>
    </source>
</evidence>
<keyword evidence="7" id="KW-0547">Nucleotide-binding</keyword>
<feature type="domain" description="Response regulatory" evidence="14">
    <location>
        <begin position="703"/>
        <end position="814"/>
    </location>
</feature>
<evidence type="ECO:0000256" key="1">
    <source>
        <dbReference type="ARBA" id="ARBA00000085"/>
    </source>
</evidence>
<dbReference type="SMART" id="SM00065">
    <property type="entry name" value="GAF"/>
    <property type="match status" value="1"/>
</dbReference>
<evidence type="ECO:0000256" key="4">
    <source>
        <dbReference type="ARBA" id="ARBA00022553"/>
    </source>
</evidence>
<dbReference type="InterPro" id="IPR013654">
    <property type="entry name" value="PAS_2"/>
</dbReference>
<dbReference type="InterPro" id="IPR043150">
    <property type="entry name" value="Phytochrome_PHY_sf"/>
</dbReference>
<evidence type="ECO:0000256" key="12">
    <source>
        <dbReference type="PROSITE-ProRule" id="PRU00169"/>
    </source>
</evidence>
<evidence type="ECO:0000256" key="5">
    <source>
        <dbReference type="ARBA" id="ARBA00022606"/>
    </source>
</evidence>
<dbReference type="SMART" id="SM00911">
    <property type="entry name" value="HWE_HK"/>
    <property type="match status" value="1"/>
</dbReference>